<proteinExistence type="predicted"/>
<organism evidence="2 3">
    <name type="scientific">Stylosanthes scabra</name>
    <dbReference type="NCBI Taxonomy" id="79078"/>
    <lineage>
        <taxon>Eukaryota</taxon>
        <taxon>Viridiplantae</taxon>
        <taxon>Streptophyta</taxon>
        <taxon>Embryophyta</taxon>
        <taxon>Tracheophyta</taxon>
        <taxon>Spermatophyta</taxon>
        <taxon>Magnoliopsida</taxon>
        <taxon>eudicotyledons</taxon>
        <taxon>Gunneridae</taxon>
        <taxon>Pentapetalae</taxon>
        <taxon>rosids</taxon>
        <taxon>fabids</taxon>
        <taxon>Fabales</taxon>
        <taxon>Fabaceae</taxon>
        <taxon>Papilionoideae</taxon>
        <taxon>50 kb inversion clade</taxon>
        <taxon>dalbergioids sensu lato</taxon>
        <taxon>Dalbergieae</taxon>
        <taxon>Pterocarpus clade</taxon>
        <taxon>Stylosanthes</taxon>
    </lineage>
</organism>
<gene>
    <name evidence="2" type="ORF">PIB30_018812</name>
</gene>
<feature type="region of interest" description="Disordered" evidence="1">
    <location>
        <begin position="72"/>
        <end position="102"/>
    </location>
</feature>
<dbReference type="Proteomes" id="UP001341840">
    <property type="component" value="Unassembled WGS sequence"/>
</dbReference>
<accession>A0ABU6S7X2</accession>
<evidence type="ECO:0000313" key="3">
    <source>
        <dbReference type="Proteomes" id="UP001341840"/>
    </source>
</evidence>
<name>A0ABU6S7X2_9FABA</name>
<dbReference type="EMBL" id="JASCZI010060472">
    <property type="protein sequence ID" value="MED6132422.1"/>
    <property type="molecule type" value="Genomic_DNA"/>
</dbReference>
<sequence>MRDAIKISTEPSTFPQSIADDSTEVIKRRNGTTRSSSIVKGGSEKKGGEEVKPKNEKARDFVEVRFAPASPEQCEMKKRKRESERKVVTRAMAAKNGKLENG</sequence>
<feature type="region of interest" description="Disordered" evidence="1">
    <location>
        <begin position="1"/>
        <end position="57"/>
    </location>
</feature>
<reference evidence="2 3" key="1">
    <citation type="journal article" date="2023" name="Plants (Basel)">
        <title>Bridging the Gap: Combining Genomics and Transcriptomics Approaches to Understand Stylosanthes scabra, an Orphan Legume from the Brazilian Caatinga.</title>
        <authorList>
            <person name="Ferreira-Neto J.R.C."/>
            <person name="da Silva M.D."/>
            <person name="Binneck E."/>
            <person name="de Melo N.F."/>
            <person name="da Silva R.H."/>
            <person name="de Melo A.L.T.M."/>
            <person name="Pandolfi V."/>
            <person name="Bustamante F.O."/>
            <person name="Brasileiro-Vidal A.C."/>
            <person name="Benko-Iseppon A.M."/>
        </authorList>
    </citation>
    <scope>NUCLEOTIDE SEQUENCE [LARGE SCALE GENOMIC DNA]</scope>
    <source>
        <tissue evidence="2">Leaves</tissue>
    </source>
</reference>
<protein>
    <submittedName>
        <fullName evidence="2">Uncharacterized protein</fullName>
    </submittedName>
</protein>
<comment type="caution">
    <text evidence="2">The sequence shown here is derived from an EMBL/GenBank/DDBJ whole genome shotgun (WGS) entry which is preliminary data.</text>
</comment>
<feature type="compositionally biased region" description="Polar residues" evidence="1">
    <location>
        <begin position="9"/>
        <end position="20"/>
    </location>
</feature>
<evidence type="ECO:0000313" key="2">
    <source>
        <dbReference type="EMBL" id="MED6132422.1"/>
    </source>
</evidence>
<feature type="compositionally biased region" description="Basic and acidic residues" evidence="1">
    <location>
        <begin position="42"/>
        <end position="57"/>
    </location>
</feature>
<keyword evidence="3" id="KW-1185">Reference proteome</keyword>
<evidence type="ECO:0000256" key="1">
    <source>
        <dbReference type="SAM" id="MobiDB-lite"/>
    </source>
</evidence>